<dbReference type="InterPro" id="IPR029058">
    <property type="entry name" value="AB_hydrolase_fold"/>
</dbReference>
<dbReference type="PANTHER" id="PTHR48098:SF1">
    <property type="entry name" value="DIACYLGLYCEROL ACYLTRANSFERASE_MYCOLYLTRANSFERASE AG85A"/>
    <property type="match status" value="1"/>
</dbReference>
<dbReference type="InterPro" id="IPR036505">
    <property type="entry name" value="Amidase/PGRP_sf"/>
</dbReference>
<evidence type="ECO:0000259" key="9">
    <source>
        <dbReference type="SMART" id="SM00644"/>
    </source>
</evidence>
<dbReference type="Gene3D" id="3.40.80.10">
    <property type="entry name" value="Peptidoglycan recognition protein-like"/>
    <property type="match status" value="1"/>
</dbReference>
<dbReference type="SUPFAM" id="SSF55846">
    <property type="entry name" value="N-acetylmuramoyl-L-alanine amidase-like"/>
    <property type="match status" value="1"/>
</dbReference>
<dbReference type="Proteomes" id="UP000515734">
    <property type="component" value="Chromosome"/>
</dbReference>
<evidence type="ECO:0000256" key="4">
    <source>
        <dbReference type="ARBA" id="ARBA00022679"/>
    </source>
</evidence>
<dbReference type="Gene3D" id="1.10.101.10">
    <property type="entry name" value="PGBD-like superfamily/PGBD"/>
    <property type="match status" value="1"/>
</dbReference>
<dbReference type="InterPro" id="IPR050583">
    <property type="entry name" value="Mycobacterial_A85_antigen"/>
</dbReference>
<feature type="region of interest" description="Disordered" evidence="7">
    <location>
        <begin position="315"/>
        <end position="486"/>
    </location>
</feature>
<dbReference type="Gene3D" id="3.40.50.1820">
    <property type="entry name" value="alpha/beta hydrolase"/>
    <property type="match status" value="1"/>
</dbReference>
<keyword evidence="3" id="KW-0964">Secreted</keyword>
<feature type="compositionally biased region" description="Low complexity" evidence="7">
    <location>
        <begin position="326"/>
        <end position="335"/>
    </location>
</feature>
<evidence type="ECO:0000256" key="1">
    <source>
        <dbReference type="ARBA" id="ARBA00004613"/>
    </source>
</evidence>
<dbReference type="SUPFAM" id="SSF53474">
    <property type="entry name" value="alpha/beta-Hydrolases"/>
    <property type="match status" value="1"/>
</dbReference>
<dbReference type="InterPro" id="IPR002502">
    <property type="entry name" value="Amidase_domain"/>
</dbReference>
<organism evidence="10 11">
    <name type="scientific">Mycolicibacterium litorale</name>
    <dbReference type="NCBI Taxonomy" id="758802"/>
    <lineage>
        <taxon>Bacteria</taxon>
        <taxon>Bacillati</taxon>
        <taxon>Actinomycetota</taxon>
        <taxon>Actinomycetes</taxon>
        <taxon>Mycobacteriales</taxon>
        <taxon>Mycobacteriaceae</taxon>
        <taxon>Mycolicibacterium</taxon>
    </lineage>
</organism>
<keyword evidence="5 8" id="KW-0732">Signal</keyword>
<evidence type="ECO:0000313" key="11">
    <source>
        <dbReference type="Proteomes" id="UP000515734"/>
    </source>
</evidence>
<evidence type="ECO:0000256" key="5">
    <source>
        <dbReference type="ARBA" id="ARBA00022729"/>
    </source>
</evidence>
<dbReference type="InterPro" id="IPR036366">
    <property type="entry name" value="PGBDSf"/>
</dbReference>
<dbReference type="GO" id="GO:0016747">
    <property type="term" value="F:acyltransferase activity, transferring groups other than amino-acyl groups"/>
    <property type="evidence" value="ECO:0007669"/>
    <property type="project" value="TreeGrafter"/>
</dbReference>
<proteinExistence type="inferred from homology"/>
<dbReference type="InterPro" id="IPR000801">
    <property type="entry name" value="Esterase-like"/>
</dbReference>
<feature type="compositionally biased region" description="Basic and acidic residues" evidence="7">
    <location>
        <begin position="426"/>
        <end position="439"/>
    </location>
</feature>
<dbReference type="Pfam" id="PF01510">
    <property type="entry name" value="Amidase_2"/>
    <property type="match status" value="1"/>
</dbReference>
<evidence type="ECO:0000256" key="7">
    <source>
        <dbReference type="SAM" id="MobiDB-lite"/>
    </source>
</evidence>
<sequence length="752" mass="80926">MGAAVLAVLMAAALGAAPNAPAYSRDGLPIETLEVPSPAMGRNIRVQFQGGGPHSVYLLDGLRAQEDANGWDINTAAFEWFYESGVSVVMPVGGQSSFYADWYQPAANNSGAVTYKWETFLTQELPAWLAANRGQDPRGNAVVGLSMSGGAALNLATWYPTQFIFASSLSGYLNPSAGLWPTLIGFAMRDAGGFNPQHMWGPTSDVAWRRNDPMVNVGRLAANGTALWIYCGGGVASELDTGHDFGGNFSAGYLENITLSTNKEFQQKYLAAGGHNAVFNFPPKGTHSWGYWGAQLQAMKPDLLRVLGVGVAPPPPPPPALPVPAPRRTATARAAGSLTPRGRIDERPSNRGCRGCGRDRSGRAVRLSRGHPTRRGRRPHRPRQGRHHVGGVHHHPRRAADHTAGPGTPDAPGLQQRLAHPSRPRILGDHRRDGPVADRRRLHRRSLRCGSVRVHPRRAGAPRRQRCAPRRRRRRHLHRARGRTRARRLTRRVRQIAAWTGDPVWLADVLRAEGLTVVEHPGWLHRGHGDFRDIRGVMVHHTGADHATAASIADGRPELPGPLAQVHIALDGTVTTVAAGVAWHAGAGSHPDLPTDRANWHTIGVECANSGTGPTAPHRANWPDAQYAALVGTCAAVSRRLGVGAAGIVGHREYAGRAQGKWDPGAIDVDLLRRDVAACVPLAPGCRSEHVRRLQRRLRDAYRGYAGHLAVDGSYGPQTEAAVREFQLRTPGLRADGVVGPATAVALRLAGG</sequence>
<evidence type="ECO:0000313" key="10">
    <source>
        <dbReference type="EMBL" id="BCI54763.1"/>
    </source>
</evidence>
<dbReference type="GO" id="GO:0009253">
    <property type="term" value="P:peptidoglycan catabolic process"/>
    <property type="evidence" value="ECO:0007669"/>
    <property type="project" value="InterPro"/>
</dbReference>
<dbReference type="Pfam" id="PF00756">
    <property type="entry name" value="Esterase"/>
    <property type="match status" value="1"/>
</dbReference>
<dbReference type="GO" id="GO:0005576">
    <property type="term" value="C:extracellular region"/>
    <property type="evidence" value="ECO:0007669"/>
    <property type="project" value="UniProtKB-SubCell"/>
</dbReference>
<dbReference type="AlphaFoldDB" id="A0A6S6P4J2"/>
<dbReference type="InterPro" id="IPR036365">
    <property type="entry name" value="PGBD-like_sf"/>
</dbReference>
<dbReference type="GO" id="GO:0008745">
    <property type="term" value="F:N-acetylmuramoyl-L-alanine amidase activity"/>
    <property type="evidence" value="ECO:0007669"/>
    <property type="project" value="InterPro"/>
</dbReference>
<feature type="chain" id="PRO_5028199151" description="N-acetylmuramoyl-L-alanine amidase domain-containing protein" evidence="8">
    <location>
        <begin position="23"/>
        <end position="752"/>
    </location>
</feature>
<evidence type="ECO:0000256" key="2">
    <source>
        <dbReference type="ARBA" id="ARBA00005874"/>
    </source>
</evidence>
<dbReference type="SUPFAM" id="SSF47090">
    <property type="entry name" value="PGBD-like"/>
    <property type="match status" value="1"/>
</dbReference>
<dbReference type="SMART" id="SM00644">
    <property type="entry name" value="Ami_2"/>
    <property type="match status" value="1"/>
</dbReference>
<dbReference type="InterPro" id="IPR002477">
    <property type="entry name" value="Peptidoglycan-bd-like"/>
</dbReference>
<comment type="similarity">
    <text evidence="2">Belongs to the mycobacterial A85 antigen family.</text>
</comment>
<name>A0A6S6P4J2_9MYCO</name>
<evidence type="ECO:0000256" key="6">
    <source>
        <dbReference type="ARBA" id="ARBA00023315"/>
    </source>
</evidence>
<keyword evidence="6" id="KW-0012">Acyltransferase</keyword>
<accession>A0A6S6P4J2</accession>
<dbReference type="EMBL" id="AP023287">
    <property type="protein sequence ID" value="BCI54763.1"/>
    <property type="molecule type" value="Genomic_DNA"/>
</dbReference>
<comment type="subcellular location">
    <subcellularLocation>
        <location evidence="1">Secreted</location>
    </subcellularLocation>
</comment>
<gene>
    <name evidence="10" type="ORF">NIIDNTM18_40410</name>
</gene>
<feature type="compositionally biased region" description="Basic residues" evidence="7">
    <location>
        <begin position="454"/>
        <end position="486"/>
    </location>
</feature>
<evidence type="ECO:0000256" key="8">
    <source>
        <dbReference type="SAM" id="SignalP"/>
    </source>
</evidence>
<feature type="domain" description="N-acetylmuramoyl-L-alanine amidase" evidence="9">
    <location>
        <begin position="522"/>
        <end position="665"/>
    </location>
</feature>
<dbReference type="Pfam" id="PF01471">
    <property type="entry name" value="PG_binding_1"/>
    <property type="match status" value="1"/>
</dbReference>
<dbReference type="PANTHER" id="PTHR48098">
    <property type="entry name" value="ENTEROCHELIN ESTERASE-RELATED"/>
    <property type="match status" value="1"/>
</dbReference>
<reference evidence="10 11" key="1">
    <citation type="submission" date="2020-07" db="EMBL/GenBank/DDBJ databases">
        <title>Complete genome sequence of Mycolicibacterium litorale like strain isolated from cardiac implantable electronic device infection.</title>
        <authorList>
            <person name="Fukano H."/>
            <person name="Miyama H."/>
            <person name="Hoshino Y."/>
        </authorList>
    </citation>
    <scope>NUCLEOTIDE SEQUENCE [LARGE SCALE GENOMIC DNA]</scope>
    <source>
        <strain evidence="10 11">NIIDNTM18</strain>
    </source>
</reference>
<evidence type="ECO:0000256" key="3">
    <source>
        <dbReference type="ARBA" id="ARBA00022525"/>
    </source>
</evidence>
<dbReference type="FunFam" id="3.40.50.1820:FF:000086">
    <property type="entry name" value="Diacylglycerol acyltransferase/mycolyltransferase Ag85C"/>
    <property type="match status" value="1"/>
</dbReference>
<protein>
    <recommendedName>
        <fullName evidence="9">N-acetylmuramoyl-L-alanine amidase domain-containing protein</fullName>
    </recommendedName>
</protein>
<feature type="signal peptide" evidence="8">
    <location>
        <begin position="1"/>
        <end position="22"/>
    </location>
</feature>
<feature type="compositionally biased region" description="Basic residues" evidence="7">
    <location>
        <begin position="366"/>
        <end position="397"/>
    </location>
</feature>
<dbReference type="CDD" id="cd06583">
    <property type="entry name" value="PGRP"/>
    <property type="match status" value="1"/>
</dbReference>
<dbReference type="GO" id="GO:0035375">
    <property type="term" value="F:zymogen binding"/>
    <property type="evidence" value="ECO:0007669"/>
    <property type="project" value="UniProtKB-ARBA"/>
</dbReference>
<feature type="compositionally biased region" description="Pro residues" evidence="7">
    <location>
        <begin position="315"/>
        <end position="325"/>
    </location>
</feature>
<keyword evidence="4" id="KW-0808">Transferase</keyword>